<sequence>MALISAKTILTSLSFFHITLAFFFLTNPATIADQALVFVIGEAMGMPHSRAFESRSPALAFSSFLLLFLGLSDLLSLSLPDEVGLLYHWSAQAPLRLALSMATIFYTFFASAASPLYQNPLASGSRLAHPSAHASVPGYRPSSWGGDMLKNRVFFAFMFIEMISWFWVWVTLKEETRDIAARKQRRRGSQSY</sequence>
<feature type="transmembrane region" description="Helical" evidence="1">
    <location>
        <begin position="153"/>
        <end position="172"/>
    </location>
</feature>
<dbReference type="EMBL" id="JANBVN010000085">
    <property type="protein sequence ID" value="KAJ9148769.1"/>
    <property type="molecule type" value="Genomic_DNA"/>
</dbReference>
<dbReference type="AlphaFoldDB" id="A0AA38VK48"/>
<comment type="caution">
    <text evidence="2">The sequence shown here is derived from an EMBL/GenBank/DDBJ whole genome shotgun (WGS) entry which is preliminary data.</text>
</comment>
<keyword evidence="1" id="KW-0472">Membrane</keyword>
<proteinExistence type="predicted"/>
<feature type="transmembrane region" description="Helical" evidence="1">
    <location>
        <begin position="97"/>
        <end position="117"/>
    </location>
</feature>
<reference evidence="2" key="1">
    <citation type="submission" date="2022-07" db="EMBL/GenBank/DDBJ databases">
        <title>Fungi with potential for degradation of polypropylene.</title>
        <authorList>
            <person name="Gostincar C."/>
        </authorList>
    </citation>
    <scope>NUCLEOTIDE SEQUENCE</scope>
    <source>
        <strain evidence="2">EXF-13287</strain>
    </source>
</reference>
<evidence type="ECO:0000313" key="3">
    <source>
        <dbReference type="Proteomes" id="UP001174691"/>
    </source>
</evidence>
<organism evidence="2 3">
    <name type="scientific">Coniochaeta hoffmannii</name>
    <dbReference type="NCBI Taxonomy" id="91930"/>
    <lineage>
        <taxon>Eukaryota</taxon>
        <taxon>Fungi</taxon>
        <taxon>Dikarya</taxon>
        <taxon>Ascomycota</taxon>
        <taxon>Pezizomycotina</taxon>
        <taxon>Sordariomycetes</taxon>
        <taxon>Sordariomycetidae</taxon>
        <taxon>Coniochaetales</taxon>
        <taxon>Coniochaetaceae</taxon>
        <taxon>Coniochaeta</taxon>
    </lineage>
</organism>
<keyword evidence="3" id="KW-1185">Reference proteome</keyword>
<protein>
    <recommendedName>
        <fullName evidence="4">Increased loss of mitochondrial DNA protein 1</fullName>
    </recommendedName>
</protein>
<evidence type="ECO:0008006" key="4">
    <source>
        <dbReference type="Google" id="ProtNLM"/>
    </source>
</evidence>
<evidence type="ECO:0000313" key="2">
    <source>
        <dbReference type="EMBL" id="KAJ9148769.1"/>
    </source>
</evidence>
<dbReference type="Proteomes" id="UP001174691">
    <property type="component" value="Unassembled WGS sequence"/>
</dbReference>
<name>A0AA38VK48_9PEZI</name>
<accession>A0AA38VK48</accession>
<dbReference type="Pfam" id="PF10311">
    <property type="entry name" value="Ilm1"/>
    <property type="match status" value="1"/>
</dbReference>
<dbReference type="InterPro" id="IPR018815">
    <property type="entry name" value="Incr_loss_mito_DNA_1"/>
</dbReference>
<dbReference type="PANTHER" id="PTHR28029:SF1">
    <property type="entry name" value="PROTEIN ILM1"/>
    <property type="match status" value="1"/>
</dbReference>
<dbReference type="PANTHER" id="PTHR28029">
    <property type="entry name" value="PROTEIN ILM1"/>
    <property type="match status" value="1"/>
</dbReference>
<gene>
    <name evidence="2" type="ORF">NKR19_g5897</name>
</gene>
<feature type="transmembrane region" description="Helical" evidence="1">
    <location>
        <begin position="58"/>
        <end position="77"/>
    </location>
</feature>
<evidence type="ECO:0000256" key="1">
    <source>
        <dbReference type="SAM" id="Phobius"/>
    </source>
</evidence>
<keyword evidence="1" id="KW-0812">Transmembrane</keyword>
<keyword evidence="1" id="KW-1133">Transmembrane helix</keyword>